<dbReference type="PROSITE" id="PS51000">
    <property type="entry name" value="HTH_DEOR_2"/>
    <property type="match status" value="1"/>
</dbReference>
<dbReference type="Pfam" id="PF08220">
    <property type="entry name" value="HTH_DeoR"/>
    <property type="match status" value="1"/>
</dbReference>
<keyword evidence="3" id="KW-0804">Transcription</keyword>
<name>A0ABS4GWC8_9BACL</name>
<dbReference type="SUPFAM" id="SSF46785">
    <property type="entry name" value="Winged helix' DNA-binding domain"/>
    <property type="match status" value="1"/>
</dbReference>
<dbReference type="PANTHER" id="PTHR30363">
    <property type="entry name" value="HTH-TYPE TRANSCRIPTIONAL REGULATOR SRLR-RELATED"/>
    <property type="match status" value="1"/>
</dbReference>
<comment type="caution">
    <text evidence="5">The sequence shown here is derived from an EMBL/GenBank/DDBJ whole genome shotgun (WGS) entry which is preliminary data.</text>
</comment>
<dbReference type="InterPro" id="IPR050313">
    <property type="entry name" value="Carb_Metab_HTH_regulators"/>
</dbReference>
<evidence type="ECO:0000313" key="6">
    <source>
        <dbReference type="Proteomes" id="UP001519343"/>
    </source>
</evidence>
<dbReference type="Gene3D" id="1.10.10.10">
    <property type="entry name" value="Winged helix-like DNA-binding domain superfamily/Winged helix DNA-binding domain"/>
    <property type="match status" value="1"/>
</dbReference>
<dbReference type="Pfam" id="PF00455">
    <property type="entry name" value="DeoRC"/>
    <property type="match status" value="1"/>
</dbReference>
<evidence type="ECO:0000256" key="2">
    <source>
        <dbReference type="ARBA" id="ARBA00023125"/>
    </source>
</evidence>
<proteinExistence type="predicted"/>
<dbReference type="Gene3D" id="3.40.50.1360">
    <property type="match status" value="1"/>
</dbReference>
<keyword evidence="2" id="KW-0238">DNA-binding</keyword>
<evidence type="ECO:0000256" key="1">
    <source>
        <dbReference type="ARBA" id="ARBA00023015"/>
    </source>
</evidence>
<gene>
    <name evidence="5" type="ORF">J2Z37_004586</name>
</gene>
<dbReference type="RefSeq" id="WP_209812556.1">
    <property type="nucleotide sequence ID" value="NZ_JAGGKT010000023.1"/>
</dbReference>
<evidence type="ECO:0000256" key="3">
    <source>
        <dbReference type="ARBA" id="ARBA00023163"/>
    </source>
</evidence>
<organism evidence="5 6">
    <name type="scientific">Ammoniphilus resinae</name>
    <dbReference type="NCBI Taxonomy" id="861532"/>
    <lineage>
        <taxon>Bacteria</taxon>
        <taxon>Bacillati</taxon>
        <taxon>Bacillota</taxon>
        <taxon>Bacilli</taxon>
        <taxon>Bacillales</taxon>
        <taxon>Paenibacillaceae</taxon>
        <taxon>Aneurinibacillus group</taxon>
        <taxon>Ammoniphilus</taxon>
    </lineage>
</organism>
<dbReference type="SUPFAM" id="SSF100950">
    <property type="entry name" value="NagB/RpiA/CoA transferase-like"/>
    <property type="match status" value="1"/>
</dbReference>
<dbReference type="InterPro" id="IPR018356">
    <property type="entry name" value="Tscrpt_reg_HTH_DeoR_CS"/>
</dbReference>
<keyword evidence="6" id="KW-1185">Reference proteome</keyword>
<dbReference type="InterPro" id="IPR036388">
    <property type="entry name" value="WH-like_DNA-bd_sf"/>
</dbReference>
<dbReference type="Proteomes" id="UP001519343">
    <property type="component" value="Unassembled WGS sequence"/>
</dbReference>
<keyword evidence="1" id="KW-0805">Transcription regulation</keyword>
<sequence>MLAEERRAKIIEFLKTEETMTVQHLSEKLKVSEMTIRRDLITLDKKRVIRRIHGGATILQREKITVRSPFNEREDRLWHEKLRIAKKTAETIKDGETILMDIGTTTHLVAQHLKHRTNLFIVTNSIKIAHEMAGLPSIKVLLLGGYLYDPFELSLVGLPVIKMLSELRVDKAIIGVAGVHEDRGIVNLDLDESEIRKIMIHCAREVIVVADHSKIGKDSLVSVAPLTAIDTLITNKAADPHYISLFKQYGVQVILA</sequence>
<dbReference type="SMART" id="SM00420">
    <property type="entry name" value="HTH_DEOR"/>
    <property type="match status" value="1"/>
</dbReference>
<accession>A0ABS4GWC8</accession>
<dbReference type="PRINTS" id="PR00037">
    <property type="entry name" value="HTHLACR"/>
</dbReference>
<dbReference type="InterPro" id="IPR001034">
    <property type="entry name" value="DeoR_HTH"/>
</dbReference>
<evidence type="ECO:0000259" key="4">
    <source>
        <dbReference type="PROSITE" id="PS51000"/>
    </source>
</evidence>
<dbReference type="SMART" id="SM01134">
    <property type="entry name" value="DeoRC"/>
    <property type="match status" value="1"/>
</dbReference>
<dbReference type="PROSITE" id="PS00894">
    <property type="entry name" value="HTH_DEOR_1"/>
    <property type="match status" value="1"/>
</dbReference>
<dbReference type="PANTHER" id="PTHR30363:SF44">
    <property type="entry name" value="AGA OPERON TRANSCRIPTIONAL REPRESSOR-RELATED"/>
    <property type="match status" value="1"/>
</dbReference>
<dbReference type="InterPro" id="IPR014036">
    <property type="entry name" value="DeoR-like_C"/>
</dbReference>
<protein>
    <submittedName>
        <fullName evidence="5">DeoR/GlpR family transcriptional regulator of sugar metabolism</fullName>
    </submittedName>
</protein>
<reference evidence="5 6" key="1">
    <citation type="submission" date="2021-03" db="EMBL/GenBank/DDBJ databases">
        <title>Genomic Encyclopedia of Type Strains, Phase IV (KMG-IV): sequencing the most valuable type-strain genomes for metagenomic binning, comparative biology and taxonomic classification.</title>
        <authorList>
            <person name="Goeker M."/>
        </authorList>
    </citation>
    <scope>NUCLEOTIDE SEQUENCE [LARGE SCALE GENOMIC DNA]</scope>
    <source>
        <strain evidence="5 6">DSM 24738</strain>
    </source>
</reference>
<feature type="domain" description="HTH deoR-type" evidence="4">
    <location>
        <begin position="3"/>
        <end position="58"/>
    </location>
</feature>
<dbReference type="InterPro" id="IPR037171">
    <property type="entry name" value="NagB/RpiA_transferase-like"/>
</dbReference>
<dbReference type="InterPro" id="IPR036390">
    <property type="entry name" value="WH_DNA-bd_sf"/>
</dbReference>
<evidence type="ECO:0000313" key="5">
    <source>
        <dbReference type="EMBL" id="MBP1934566.1"/>
    </source>
</evidence>
<dbReference type="EMBL" id="JAGGKT010000023">
    <property type="protein sequence ID" value="MBP1934566.1"/>
    <property type="molecule type" value="Genomic_DNA"/>
</dbReference>